<organism evidence="2">
    <name type="scientific">Setaria italica</name>
    <name type="common">Foxtail millet</name>
    <name type="synonym">Panicum italicum</name>
    <dbReference type="NCBI Taxonomy" id="4555"/>
    <lineage>
        <taxon>Eukaryota</taxon>
        <taxon>Viridiplantae</taxon>
        <taxon>Streptophyta</taxon>
        <taxon>Embryophyta</taxon>
        <taxon>Tracheophyta</taxon>
        <taxon>Spermatophyta</taxon>
        <taxon>Magnoliopsida</taxon>
        <taxon>Liliopsida</taxon>
        <taxon>Poales</taxon>
        <taxon>Poaceae</taxon>
        <taxon>PACMAD clade</taxon>
        <taxon>Panicoideae</taxon>
        <taxon>Panicodae</taxon>
        <taxon>Paniceae</taxon>
        <taxon>Cenchrinae</taxon>
        <taxon>Setaria</taxon>
    </lineage>
</organism>
<name>A0A368RNS8_SETIT</name>
<reference evidence="2" key="2">
    <citation type="submission" date="2015-07" db="EMBL/GenBank/DDBJ databases">
        <authorList>
            <person name="Noorani M."/>
        </authorList>
    </citation>
    <scope>NUCLEOTIDE SEQUENCE</scope>
    <source>
        <strain evidence="2">Yugu1</strain>
    </source>
</reference>
<accession>A0A368RNS8</accession>
<proteinExistence type="predicted"/>
<dbReference type="EMBL" id="CM003533">
    <property type="protein sequence ID" value="RCV31802.1"/>
    <property type="molecule type" value="Genomic_DNA"/>
</dbReference>
<dbReference type="OrthoDB" id="10571616at2759"/>
<dbReference type="AlphaFoldDB" id="A0A368RNS8"/>
<evidence type="ECO:0000313" key="2">
    <source>
        <dbReference type="EMBL" id="RCV31802.1"/>
    </source>
</evidence>
<sequence>MKNYHSRARGTQRIAGSGGWRDWGIGLCPSLSLSSRSPRFGQCAVAVGGSWCAPAPGFWGAVLGMGKWEMNWYSSGWQGSSHVEMERAEPADERESDRVSYRLPPWDADRLSSSIRGSG</sequence>
<gene>
    <name evidence="2" type="ORF">SETIT_6G207000v2</name>
</gene>
<reference evidence="2" key="1">
    <citation type="journal article" date="2012" name="Nat. Biotechnol.">
        <title>Reference genome sequence of the model plant Setaria.</title>
        <authorList>
            <person name="Bennetzen J.L."/>
            <person name="Schmutz J."/>
            <person name="Wang H."/>
            <person name="Percifield R."/>
            <person name="Hawkins J."/>
            <person name="Pontaroli A.C."/>
            <person name="Estep M."/>
            <person name="Feng L."/>
            <person name="Vaughn J.N."/>
            <person name="Grimwood J."/>
            <person name="Jenkins J."/>
            <person name="Barry K."/>
            <person name="Lindquist E."/>
            <person name="Hellsten U."/>
            <person name="Deshpande S."/>
            <person name="Wang X."/>
            <person name="Wu X."/>
            <person name="Mitros T."/>
            <person name="Triplett J."/>
            <person name="Yang X."/>
            <person name="Ye C.Y."/>
            <person name="Mauro-Herrera M."/>
            <person name="Wang L."/>
            <person name="Li P."/>
            <person name="Sharma M."/>
            <person name="Sharma R."/>
            <person name="Ronald P.C."/>
            <person name="Panaud O."/>
            <person name="Kellogg E.A."/>
            <person name="Brutnell T.P."/>
            <person name="Doust A.N."/>
            <person name="Tuskan G.A."/>
            <person name="Rokhsar D."/>
            <person name="Devos K.M."/>
        </authorList>
    </citation>
    <scope>NUCLEOTIDE SEQUENCE [LARGE SCALE GENOMIC DNA]</scope>
    <source>
        <strain evidence="2">Yugu1</strain>
    </source>
</reference>
<evidence type="ECO:0000256" key="1">
    <source>
        <dbReference type="SAM" id="MobiDB-lite"/>
    </source>
</evidence>
<feature type="compositionally biased region" description="Basic and acidic residues" evidence="1">
    <location>
        <begin position="83"/>
        <end position="100"/>
    </location>
</feature>
<protein>
    <submittedName>
        <fullName evidence="2">Uncharacterized protein</fullName>
    </submittedName>
</protein>
<feature type="region of interest" description="Disordered" evidence="1">
    <location>
        <begin position="83"/>
        <end position="119"/>
    </location>
</feature>